<evidence type="ECO:0000313" key="3">
    <source>
        <dbReference type="Proteomes" id="UP000184052"/>
    </source>
</evidence>
<dbReference type="SUPFAM" id="SSF89796">
    <property type="entry name" value="CoA-transferase family III (CaiB/BaiF)"/>
    <property type="match status" value="1"/>
</dbReference>
<dbReference type="InterPro" id="IPR050483">
    <property type="entry name" value="CoA-transferase_III_domain"/>
</dbReference>
<dbReference type="InterPro" id="IPR044855">
    <property type="entry name" value="CoA-Trfase_III_dom3_sf"/>
</dbReference>
<name>A0A1M6C0P3_9FIRM</name>
<dbReference type="PANTHER" id="PTHR48207:SF3">
    <property type="entry name" value="SUCCINATE--HYDROXYMETHYLGLUTARATE COA-TRANSFERASE"/>
    <property type="match status" value="1"/>
</dbReference>
<keyword evidence="3" id="KW-1185">Reference proteome</keyword>
<accession>A0A1M6C0P3</accession>
<dbReference type="Gene3D" id="3.40.50.10540">
    <property type="entry name" value="Crotonobetainyl-coa:carnitine coa-transferase, domain 1"/>
    <property type="match status" value="1"/>
</dbReference>
<dbReference type="EMBL" id="FQZL01000005">
    <property type="protein sequence ID" value="SHI54268.1"/>
    <property type="molecule type" value="Genomic_DNA"/>
</dbReference>
<dbReference type="Proteomes" id="UP000184052">
    <property type="component" value="Unassembled WGS sequence"/>
</dbReference>
<dbReference type="RefSeq" id="WP_073046707.1">
    <property type="nucleotide sequence ID" value="NZ_FQZL01000005.1"/>
</dbReference>
<protein>
    <submittedName>
        <fullName evidence="2">CoA:oxalate CoA-transferase</fullName>
    </submittedName>
</protein>
<reference evidence="2 3" key="1">
    <citation type="submission" date="2016-11" db="EMBL/GenBank/DDBJ databases">
        <authorList>
            <person name="Jaros S."/>
            <person name="Januszkiewicz K."/>
            <person name="Wedrychowicz H."/>
        </authorList>
    </citation>
    <scope>NUCLEOTIDE SEQUENCE [LARGE SCALE GENOMIC DNA]</scope>
    <source>
        <strain evidence="2 3">DSM 17477</strain>
    </source>
</reference>
<dbReference type="InterPro" id="IPR003673">
    <property type="entry name" value="CoA-Trfase_fam_III"/>
</dbReference>
<dbReference type="GO" id="GO:0008410">
    <property type="term" value="F:CoA-transferase activity"/>
    <property type="evidence" value="ECO:0007669"/>
    <property type="project" value="TreeGrafter"/>
</dbReference>
<dbReference type="Pfam" id="PF02515">
    <property type="entry name" value="CoA_transf_3"/>
    <property type="match status" value="1"/>
</dbReference>
<sequence>MNLPLENIRILDLTRVLAGPYCTMVMADLGAEVIKVEMPGKGDDSRAFGPYIEDESAYFMSINRNKESITLNLKSENGKDILKSLAKKVDVLVENFKPGTMERLGLGYDVLKEINPELIYAASSGFGHTGPYSSRPAYDGVVQAMGGIMSITGQKGGEPTRVGPSVGDIFAGMFTAIGILSAVNKRREDGKGTKIDVAMLDCQVAILENAVARYFATGQSPKPAGNKHASITPFEPFDTSDGKIMIAAGNDNLWTKFCRVMNREELADDERFRTNPLRNDNYDLLRPVIAEVISGRSTQDWYESLTEGGVPCGPINDVGMVIEDEHVKARNMIQSVSHPVAGEVKIPGIPIKVEGCSDEIRYAAPVLGQHTEKILAAYLDMSGDEIETLKKEGVI</sequence>
<organism evidence="2 3">
    <name type="scientific">Dethiosulfatibacter aminovorans DSM 17477</name>
    <dbReference type="NCBI Taxonomy" id="1121476"/>
    <lineage>
        <taxon>Bacteria</taxon>
        <taxon>Bacillati</taxon>
        <taxon>Bacillota</taxon>
        <taxon>Tissierellia</taxon>
        <taxon>Dethiosulfatibacter</taxon>
    </lineage>
</organism>
<gene>
    <name evidence="2" type="ORF">SAMN02745751_00531</name>
</gene>
<dbReference type="OrthoDB" id="9797653at2"/>
<dbReference type="Gene3D" id="3.30.1540.10">
    <property type="entry name" value="formyl-coa transferase, domain 3"/>
    <property type="match status" value="1"/>
</dbReference>
<dbReference type="PANTHER" id="PTHR48207">
    <property type="entry name" value="SUCCINATE--HYDROXYMETHYLGLUTARATE COA-TRANSFERASE"/>
    <property type="match status" value="1"/>
</dbReference>
<dbReference type="AlphaFoldDB" id="A0A1M6C0P3"/>
<evidence type="ECO:0000256" key="1">
    <source>
        <dbReference type="ARBA" id="ARBA00022679"/>
    </source>
</evidence>
<proteinExistence type="predicted"/>
<dbReference type="STRING" id="1121476.SAMN02745751_00531"/>
<keyword evidence="1 2" id="KW-0808">Transferase</keyword>
<evidence type="ECO:0000313" key="2">
    <source>
        <dbReference type="EMBL" id="SHI54268.1"/>
    </source>
</evidence>
<dbReference type="InterPro" id="IPR023606">
    <property type="entry name" value="CoA-Trfase_III_dom_1_sf"/>
</dbReference>